<evidence type="ECO:0000256" key="1">
    <source>
        <dbReference type="SAM" id="SignalP"/>
    </source>
</evidence>
<dbReference type="AlphaFoldDB" id="A0A0P6Y9M1"/>
<dbReference type="STRING" id="70996.SE18_13320"/>
<reference evidence="2 3" key="1">
    <citation type="submission" date="2015-07" db="EMBL/GenBank/DDBJ databases">
        <title>Whole genome sequence of Herpetosiphon geysericola DSM 7119.</title>
        <authorList>
            <person name="Hemp J."/>
            <person name="Ward L.M."/>
            <person name="Pace L.A."/>
            <person name="Fischer W.W."/>
        </authorList>
    </citation>
    <scope>NUCLEOTIDE SEQUENCE [LARGE SCALE GENOMIC DNA]</scope>
    <source>
        <strain evidence="2 3">DSM 7119</strain>
    </source>
</reference>
<evidence type="ECO:0008006" key="4">
    <source>
        <dbReference type="Google" id="ProtNLM"/>
    </source>
</evidence>
<dbReference type="RefSeq" id="WP_054534952.1">
    <property type="nucleotide sequence ID" value="NZ_LGKP01000022.1"/>
</dbReference>
<evidence type="ECO:0000313" key="2">
    <source>
        <dbReference type="EMBL" id="KPL85894.1"/>
    </source>
</evidence>
<dbReference type="InterPro" id="IPR039535">
    <property type="entry name" value="ASST-like"/>
</dbReference>
<organism evidence="2 3">
    <name type="scientific">Herpetosiphon geysericola</name>
    <dbReference type="NCBI Taxonomy" id="70996"/>
    <lineage>
        <taxon>Bacteria</taxon>
        <taxon>Bacillati</taxon>
        <taxon>Chloroflexota</taxon>
        <taxon>Chloroflexia</taxon>
        <taxon>Herpetosiphonales</taxon>
        <taxon>Herpetosiphonaceae</taxon>
        <taxon>Herpetosiphon</taxon>
    </lineage>
</organism>
<dbReference type="Proteomes" id="UP000050277">
    <property type="component" value="Unassembled WGS sequence"/>
</dbReference>
<sequence length="618" mass="68826">MRQFFGCACILIVLLSFSFSPRQPAQAAPMIEYRDPAPFAKAVNPSNTIAIRLGPRLTNAVAATLDFQVFGSQSGLHQGKVVLAEDQRTIIFQPTTAFAFGETVRVSIKSNEIAELDQQSWSFEVVERLVEQTEQVKRLQAELASNRANQPQAEQPTGDLQTLRTLPFNLPPLTVTLAISNTPGYIFVSPFRWQSNYTPNRYILMVDNTGTPIFHQGGGPGNFLLDFRKVAENRLTYYDSSTLNYHVLDEHYQEVGRYQAGNGYQIDYHEFLLQPNGHAIFMIYANIPYDLSPYGGEQNAILTELVLQELDTAGNVVFQWRSSEHIPVGDSSHSLTGSAPVDYIHGNAIEVDTDGHWLISSRHTDEITKINRQTGAVIWRFGGEGNQFQFLDNSPSFFHQHDIRRLANGNLLLYNNWNSLPPSANAFSMAMEYKLDEINKTARLVKSFRTNPDQYGVAMGSAQRLDNGNTGVGWGSTSTLYTEFNPLGQPVFELTTVEPIVSYRAKRYEWQGQPTWPPTLVPESQGNSTTLYYSWNGATEVADYQVYTGPTSASLSLQNTTPKTSFETSTSVVNNAHCFVQVRARNSQGTVLGSSAIAFLASDSCTPNRLYLPSISIQ</sequence>
<dbReference type="PANTHER" id="PTHR35340:SF5">
    <property type="entry name" value="ASST-DOMAIN-CONTAINING PROTEIN"/>
    <property type="match status" value="1"/>
</dbReference>
<feature type="chain" id="PRO_5006133444" description="Fibronectin type-III domain-containing protein" evidence="1">
    <location>
        <begin position="28"/>
        <end position="618"/>
    </location>
</feature>
<dbReference type="InterPro" id="IPR053143">
    <property type="entry name" value="Arylsulfate_ST"/>
</dbReference>
<keyword evidence="3" id="KW-1185">Reference proteome</keyword>
<keyword evidence="1" id="KW-0732">Signal</keyword>
<dbReference type="Pfam" id="PF14269">
    <property type="entry name" value="Arylsulfotran_2"/>
    <property type="match status" value="1"/>
</dbReference>
<dbReference type="OrthoDB" id="264813at2"/>
<comment type="caution">
    <text evidence="2">The sequence shown here is derived from an EMBL/GenBank/DDBJ whole genome shotgun (WGS) entry which is preliminary data.</text>
</comment>
<feature type="signal peptide" evidence="1">
    <location>
        <begin position="1"/>
        <end position="27"/>
    </location>
</feature>
<accession>A0A0P6Y9M1</accession>
<proteinExistence type="predicted"/>
<protein>
    <recommendedName>
        <fullName evidence="4">Fibronectin type-III domain-containing protein</fullName>
    </recommendedName>
</protein>
<dbReference type="PANTHER" id="PTHR35340">
    <property type="entry name" value="PQQ ENZYME REPEAT PROTEIN-RELATED"/>
    <property type="match status" value="1"/>
</dbReference>
<name>A0A0P6Y9M1_9CHLR</name>
<gene>
    <name evidence="2" type="ORF">SE18_13320</name>
</gene>
<dbReference type="EMBL" id="LGKP01000022">
    <property type="protein sequence ID" value="KPL85894.1"/>
    <property type="molecule type" value="Genomic_DNA"/>
</dbReference>
<evidence type="ECO:0000313" key="3">
    <source>
        <dbReference type="Proteomes" id="UP000050277"/>
    </source>
</evidence>